<sequence>MVEQILSVVFVIILVFSIISVIKQRKKAGVTGFKSVLTPICFFLISINCLLAIWFKYGGLAVWLINGVLLLLAAYFTKYLPKTKN</sequence>
<reference evidence="1 2" key="1">
    <citation type="submission" date="2015-05" db="EMBL/GenBank/DDBJ databases">
        <title>Whole genome sequence and identification of bacterial endophytes from Costus igneus.</title>
        <authorList>
            <person name="Lee Y.P."/>
            <person name="Gan H.M."/>
            <person name="Eng W."/>
            <person name="Wheatley M.S."/>
            <person name="Caraballo A."/>
            <person name="Polter S."/>
            <person name="Savka M.A."/>
            <person name="Hudson A.O."/>
        </authorList>
    </citation>
    <scope>NUCLEOTIDE SEQUENCE [LARGE SCALE GENOMIC DNA]</scope>
    <source>
        <strain evidence="1 2">RIT379</strain>
    </source>
</reference>
<dbReference type="AlphaFoldDB" id="A0A0J1IRF1"/>
<dbReference type="RefSeq" id="WP_047940228.1">
    <property type="nucleotide sequence ID" value="NZ_CP053989.1"/>
</dbReference>
<organism evidence="1 2">
    <name type="scientific">Niallia circulans</name>
    <name type="common">Bacillus circulans</name>
    <dbReference type="NCBI Taxonomy" id="1397"/>
    <lineage>
        <taxon>Bacteria</taxon>
        <taxon>Bacillati</taxon>
        <taxon>Bacillota</taxon>
        <taxon>Bacilli</taxon>
        <taxon>Bacillales</taxon>
        <taxon>Bacillaceae</taxon>
        <taxon>Niallia</taxon>
    </lineage>
</organism>
<protein>
    <submittedName>
        <fullName evidence="1">Uncharacterized protein</fullName>
    </submittedName>
</protein>
<dbReference type="GeneID" id="56349422"/>
<dbReference type="PATRIC" id="fig|1397.4.peg.452"/>
<dbReference type="OrthoDB" id="2427984at2"/>
<evidence type="ECO:0000313" key="1">
    <source>
        <dbReference type="EMBL" id="KLV28533.1"/>
    </source>
</evidence>
<evidence type="ECO:0000313" key="2">
    <source>
        <dbReference type="Proteomes" id="UP000036045"/>
    </source>
</evidence>
<accession>A0A0J1IRF1</accession>
<comment type="caution">
    <text evidence="1">The sequence shown here is derived from an EMBL/GenBank/DDBJ whole genome shotgun (WGS) entry which is preliminary data.</text>
</comment>
<dbReference type="Proteomes" id="UP000036045">
    <property type="component" value="Unassembled WGS sequence"/>
</dbReference>
<gene>
    <name evidence="1" type="ORF">ABW02_02020</name>
</gene>
<name>A0A0J1IRF1_NIACI</name>
<proteinExistence type="predicted"/>
<keyword evidence="2" id="KW-1185">Reference proteome</keyword>
<dbReference type="EMBL" id="LDPH01000001">
    <property type="protein sequence ID" value="KLV28533.1"/>
    <property type="molecule type" value="Genomic_DNA"/>
</dbReference>